<keyword evidence="1" id="KW-0808">Transferase</keyword>
<keyword evidence="1" id="KW-0032">Aminotransferase</keyword>
<protein>
    <submittedName>
        <fullName evidence="1">Aminotransferase class IV</fullName>
    </submittedName>
</protein>
<name>A0ABP8VKK1_9MICO</name>
<dbReference type="InterPro" id="IPR036038">
    <property type="entry name" value="Aminotransferase-like"/>
</dbReference>
<comment type="caution">
    <text evidence="1">The sequence shown here is derived from an EMBL/GenBank/DDBJ whole genome shotgun (WGS) entry which is preliminary data.</text>
</comment>
<dbReference type="InterPro" id="IPR001544">
    <property type="entry name" value="Aminotrans_IV"/>
</dbReference>
<keyword evidence="2" id="KW-1185">Reference proteome</keyword>
<evidence type="ECO:0000313" key="2">
    <source>
        <dbReference type="Proteomes" id="UP001501295"/>
    </source>
</evidence>
<dbReference type="EMBL" id="BAABLM010000001">
    <property type="protein sequence ID" value="GAA4666448.1"/>
    <property type="molecule type" value="Genomic_DNA"/>
</dbReference>
<sequence>MSDSAAFEWTATDGGLTPLPRRRVGEVLVADSWLVEDGSVLALGVHGDRFLASVEEAAPSLHETARAFWDRATAGIPPLGDWFPRLELVRTPLGVLVLQGEYRPAPARALSARLVTAAEDPRRNPLVKGPDLRRLGELRSSARESGADEAVLVDSAGFVAEGAYSSIVWWRNDALCLVEDDVPRLPGVTERALVTLATALGVQVLREVVTPDDLEGLEVWLLDSLNGIRIATSWVDGPSVAEEPGRLRLWRTRLAALARPIQPA</sequence>
<dbReference type="Pfam" id="PF01063">
    <property type="entry name" value="Aminotran_4"/>
    <property type="match status" value="1"/>
</dbReference>
<dbReference type="Gene3D" id="3.20.10.10">
    <property type="entry name" value="D-amino Acid Aminotransferase, subunit A, domain 2"/>
    <property type="match status" value="1"/>
</dbReference>
<gene>
    <name evidence="1" type="ORF">GCM10025780_05210</name>
</gene>
<evidence type="ECO:0000313" key="1">
    <source>
        <dbReference type="EMBL" id="GAA4666448.1"/>
    </source>
</evidence>
<dbReference type="SUPFAM" id="SSF56752">
    <property type="entry name" value="D-aminoacid aminotransferase-like PLP-dependent enzymes"/>
    <property type="match status" value="1"/>
</dbReference>
<reference evidence="2" key="1">
    <citation type="journal article" date="2019" name="Int. J. Syst. Evol. Microbiol.">
        <title>The Global Catalogue of Microorganisms (GCM) 10K type strain sequencing project: providing services to taxonomists for standard genome sequencing and annotation.</title>
        <authorList>
            <consortium name="The Broad Institute Genomics Platform"/>
            <consortium name="The Broad Institute Genome Sequencing Center for Infectious Disease"/>
            <person name="Wu L."/>
            <person name="Ma J."/>
        </authorList>
    </citation>
    <scope>NUCLEOTIDE SEQUENCE [LARGE SCALE GENOMIC DNA]</scope>
    <source>
        <strain evidence="2">JCM 18956</strain>
    </source>
</reference>
<dbReference type="GO" id="GO:0008483">
    <property type="term" value="F:transaminase activity"/>
    <property type="evidence" value="ECO:0007669"/>
    <property type="project" value="UniProtKB-KW"/>
</dbReference>
<dbReference type="InterPro" id="IPR043132">
    <property type="entry name" value="BCAT-like_C"/>
</dbReference>
<organism evidence="1 2">
    <name type="scientific">Frondihabitans cladoniiphilus</name>
    <dbReference type="NCBI Taxonomy" id="715785"/>
    <lineage>
        <taxon>Bacteria</taxon>
        <taxon>Bacillati</taxon>
        <taxon>Actinomycetota</taxon>
        <taxon>Actinomycetes</taxon>
        <taxon>Micrococcales</taxon>
        <taxon>Microbacteriaceae</taxon>
        <taxon>Frondihabitans</taxon>
    </lineage>
</organism>
<proteinExistence type="predicted"/>
<dbReference type="RefSeq" id="WP_345372883.1">
    <property type="nucleotide sequence ID" value="NZ_BAABLM010000001.1"/>
</dbReference>
<accession>A0ABP8VKK1</accession>
<dbReference type="Proteomes" id="UP001501295">
    <property type="component" value="Unassembled WGS sequence"/>
</dbReference>